<dbReference type="Gene3D" id="3.40.50.150">
    <property type="entry name" value="Vaccinia Virus protein VP39"/>
    <property type="match status" value="1"/>
</dbReference>
<dbReference type="GeneID" id="101846488"/>
<keyword evidence="1" id="KW-0489">Methyltransferase</keyword>
<evidence type="ECO:0000313" key="5">
    <source>
        <dbReference type="Proteomes" id="UP000694888"/>
    </source>
</evidence>
<dbReference type="PROSITE" id="PS51682">
    <property type="entry name" value="SAM_OMT_I"/>
    <property type="match status" value="1"/>
</dbReference>
<dbReference type="PANTHER" id="PTHR10509">
    <property type="entry name" value="O-METHYLTRANSFERASE-RELATED"/>
    <property type="match status" value="1"/>
</dbReference>
<sequence>MSKLEHALSHYDPTVLEMQRALKLAQDTGASPDVVLSIETALELVDLREKYTDSVTTGETEVFHQILTETYTHDWKSLRTDGTITYNLSPIMLTGNLEGQFLKSMVSIQNAKRVLDIGMFTGYSALSMAEALPADGELVTVDFERYLENFTGDLLRESPHSKKIKIFIGEFLSFSFFWVPRLWGCQLCTFILF</sequence>
<gene>
    <name evidence="6" type="primary">LOC101846488</name>
</gene>
<dbReference type="InterPro" id="IPR029063">
    <property type="entry name" value="SAM-dependent_MTases_sf"/>
</dbReference>
<reference evidence="6" key="1">
    <citation type="submission" date="2025-08" db="UniProtKB">
        <authorList>
            <consortium name="RefSeq"/>
        </authorList>
    </citation>
    <scope>IDENTIFICATION</scope>
</reference>
<evidence type="ECO:0000313" key="6">
    <source>
        <dbReference type="RefSeq" id="XP_012935011.1"/>
    </source>
</evidence>
<keyword evidence="5" id="KW-1185">Reference proteome</keyword>
<evidence type="ECO:0000256" key="1">
    <source>
        <dbReference type="ARBA" id="ARBA00022603"/>
    </source>
</evidence>
<proteinExistence type="inferred from homology"/>
<name>A0ABM0ZV06_APLCA</name>
<dbReference type="InterPro" id="IPR002935">
    <property type="entry name" value="SAM_O-MeTrfase"/>
</dbReference>
<keyword evidence="2" id="KW-0808">Transferase</keyword>
<dbReference type="Proteomes" id="UP000694888">
    <property type="component" value="Unplaced"/>
</dbReference>
<keyword evidence="3" id="KW-0949">S-adenosyl-L-methionine</keyword>
<protein>
    <submittedName>
        <fullName evidence="6">Uncharacterized protein LOC101846488</fullName>
    </submittedName>
</protein>
<dbReference type="Pfam" id="PF01596">
    <property type="entry name" value="Methyltransf_3"/>
    <property type="match status" value="1"/>
</dbReference>
<evidence type="ECO:0000256" key="2">
    <source>
        <dbReference type="ARBA" id="ARBA00022679"/>
    </source>
</evidence>
<dbReference type="PANTHER" id="PTHR10509:SF14">
    <property type="entry name" value="CAFFEOYL-COA O-METHYLTRANSFERASE 3-RELATED"/>
    <property type="match status" value="1"/>
</dbReference>
<organism evidence="5 6">
    <name type="scientific">Aplysia californica</name>
    <name type="common">California sea hare</name>
    <dbReference type="NCBI Taxonomy" id="6500"/>
    <lineage>
        <taxon>Eukaryota</taxon>
        <taxon>Metazoa</taxon>
        <taxon>Spiralia</taxon>
        <taxon>Lophotrochozoa</taxon>
        <taxon>Mollusca</taxon>
        <taxon>Gastropoda</taxon>
        <taxon>Heterobranchia</taxon>
        <taxon>Euthyneura</taxon>
        <taxon>Tectipleura</taxon>
        <taxon>Aplysiida</taxon>
        <taxon>Aplysioidea</taxon>
        <taxon>Aplysiidae</taxon>
        <taxon>Aplysia</taxon>
    </lineage>
</organism>
<dbReference type="SUPFAM" id="SSF53335">
    <property type="entry name" value="S-adenosyl-L-methionine-dependent methyltransferases"/>
    <property type="match status" value="1"/>
</dbReference>
<dbReference type="RefSeq" id="XP_012935011.1">
    <property type="nucleotide sequence ID" value="XM_013079557.2"/>
</dbReference>
<evidence type="ECO:0000256" key="4">
    <source>
        <dbReference type="ARBA" id="ARBA00023453"/>
    </source>
</evidence>
<evidence type="ECO:0000256" key="3">
    <source>
        <dbReference type="ARBA" id="ARBA00022691"/>
    </source>
</evidence>
<accession>A0ABM0ZV06</accession>
<dbReference type="InterPro" id="IPR050362">
    <property type="entry name" value="Cation-dep_OMT"/>
</dbReference>
<comment type="similarity">
    <text evidence="4">Belongs to the class I-like SAM-binding methyltransferase superfamily. Cation-dependent O-methyltransferase family.</text>
</comment>